<dbReference type="GO" id="GO:0016301">
    <property type="term" value="F:kinase activity"/>
    <property type="evidence" value="ECO:0007669"/>
    <property type="project" value="UniProtKB-KW"/>
</dbReference>
<dbReference type="AlphaFoldDB" id="F5YA54"/>
<dbReference type="STRING" id="545695.TREAZ_0779"/>
<protein>
    <submittedName>
        <fullName evidence="1">Adenylate kinase</fullName>
    </submittedName>
</protein>
<keyword evidence="1" id="KW-0808">Transferase</keyword>
<sequence length="312" mass="36174">MRIHICGPAGCGATTLGRHLAESLMLPYFDSDDFSWEKTDPPFTKAIEMPERSRLLLKALDGNSSFVLSDSVLGWDKAFLEPKRFDLVIYKYVPPDIRLARLQKRAEALYGSRIKEGGDMFEIHRRLLAWAESYESGGMDDRSITSEEHFLAQLSCPVMRIGSEENPEKEAADVLTLLPLYHYEGKNTHIPQKHFPSFRKFIPAFFQRLYRRSHAADIDLWNMDVHLARIILPKLNSFREQEFDGYPGELGSLEAWLAALDEMIYAMEWKIRDYQGNTTPFKLSFAPDTTEEEARAQRGFELFGRYFNWLWN</sequence>
<dbReference type="SUPFAM" id="SSF52540">
    <property type="entry name" value="P-loop containing nucleoside triphosphate hydrolases"/>
    <property type="match status" value="1"/>
</dbReference>
<keyword evidence="1" id="KW-0418">Kinase</keyword>
<dbReference type="PANTHER" id="PTHR37816:SF2">
    <property type="entry name" value="DNA TOPOLOGY MODULATION PROTEIN FLAR-RELATED PROTEIN"/>
    <property type="match status" value="1"/>
</dbReference>
<organism evidence="1 2">
    <name type="scientific">Leadbettera azotonutricia (strain ATCC BAA-888 / DSM 13862 / ZAS-9)</name>
    <name type="common">Treponema azotonutricium</name>
    <dbReference type="NCBI Taxonomy" id="545695"/>
    <lineage>
        <taxon>Bacteria</taxon>
        <taxon>Pseudomonadati</taxon>
        <taxon>Spirochaetota</taxon>
        <taxon>Spirochaetia</taxon>
        <taxon>Spirochaetales</taxon>
        <taxon>Breznakiellaceae</taxon>
        <taxon>Leadbettera</taxon>
    </lineage>
</organism>
<dbReference type="InterPro" id="IPR052922">
    <property type="entry name" value="Cytidylate_Kinase-2"/>
</dbReference>
<reference evidence="2" key="1">
    <citation type="submission" date="2009-12" db="EMBL/GenBank/DDBJ databases">
        <title>Complete sequence of Treponema azotonutricium strain ZAS-9.</title>
        <authorList>
            <person name="Tetu S.G."/>
            <person name="Matson E."/>
            <person name="Ren Q."/>
            <person name="Seshadri R."/>
            <person name="Elbourne L."/>
            <person name="Hassan K.A."/>
            <person name="Durkin A."/>
            <person name="Radune D."/>
            <person name="Mohamoud Y."/>
            <person name="Shay R."/>
            <person name="Jin S."/>
            <person name="Zhang X."/>
            <person name="Lucey K."/>
            <person name="Ballor N.R."/>
            <person name="Ottesen E."/>
            <person name="Rosenthal R."/>
            <person name="Allen A."/>
            <person name="Leadbetter J.R."/>
            <person name="Paulsen I.T."/>
        </authorList>
    </citation>
    <scope>NUCLEOTIDE SEQUENCE [LARGE SCALE GENOMIC DNA]</scope>
    <source>
        <strain evidence="2">ATCC BAA-888 / DSM 13862 / ZAS-9</strain>
    </source>
</reference>
<dbReference type="FunCoup" id="F5YA54">
    <property type="interactions" value="1"/>
</dbReference>
<dbReference type="InParanoid" id="F5YA54"/>
<proteinExistence type="predicted"/>
<evidence type="ECO:0000313" key="2">
    <source>
        <dbReference type="Proteomes" id="UP000009222"/>
    </source>
</evidence>
<dbReference type="eggNOG" id="COG0563">
    <property type="taxonomic scope" value="Bacteria"/>
</dbReference>
<reference evidence="1 2" key="2">
    <citation type="journal article" date="2011" name="ISME J.">
        <title>RNA-seq reveals cooperative metabolic interactions between two termite-gut spirochete species in co-culture.</title>
        <authorList>
            <person name="Rosenthal A.Z."/>
            <person name="Matson E.G."/>
            <person name="Eldar A."/>
            <person name="Leadbetter J.R."/>
        </authorList>
    </citation>
    <scope>NUCLEOTIDE SEQUENCE [LARGE SCALE GENOMIC DNA]</scope>
    <source>
        <strain evidence="2">ATCC BAA-888 / DSM 13862 / ZAS-9</strain>
    </source>
</reference>
<evidence type="ECO:0000313" key="1">
    <source>
        <dbReference type="EMBL" id="AEF80900.1"/>
    </source>
</evidence>
<dbReference type="EMBL" id="CP001841">
    <property type="protein sequence ID" value="AEF80900.1"/>
    <property type="molecule type" value="Genomic_DNA"/>
</dbReference>
<dbReference type="HOGENOM" id="CLU_891212_0_0_12"/>
<name>F5YA54_LEAAZ</name>
<dbReference type="KEGG" id="taz:TREAZ_0779"/>
<accession>F5YA54</accession>
<gene>
    <name evidence="1" type="ordered locus">TREAZ_0779</name>
</gene>
<dbReference type="Gene3D" id="3.40.50.300">
    <property type="entry name" value="P-loop containing nucleotide triphosphate hydrolases"/>
    <property type="match status" value="1"/>
</dbReference>
<dbReference type="PANTHER" id="PTHR37816">
    <property type="entry name" value="YALI0E33011P"/>
    <property type="match status" value="1"/>
</dbReference>
<keyword evidence="2" id="KW-1185">Reference proteome</keyword>
<dbReference type="InterPro" id="IPR027417">
    <property type="entry name" value="P-loop_NTPase"/>
</dbReference>
<dbReference type="Proteomes" id="UP000009222">
    <property type="component" value="Chromosome"/>
</dbReference>